<dbReference type="EMBL" id="CP020121">
    <property type="protein sequence ID" value="ARA00012.1"/>
    <property type="molecule type" value="Genomic_DNA"/>
</dbReference>
<evidence type="ECO:0000259" key="2">
    <source>
        <dbReference type="Pfam" id="PF20356"/>
    </source>
</evidence>
<dbReference type="AlphaFoldDB" id="A0A1V0BJG7"/>
<gene>
    <name evidence="3" type="ORF">B5M06_14820</name>
</gene>
<dbReference type="RefSeq" id="WP_054067878.1">
    <property type="nucleotide sequence ID" value="NZ_CP020121.1"/>
</dbReference>
<reference evidence="3 4" key="1">
    <citation type="submission" date="2017-03" db="EMBL/GenBank/DDBJ databases">
        <title>Rapid Whole Genome Sequencing of Comamonas kerstersii Causing Continuous ambulatory Peritoneal Dialysis-Associated Peritonitis.</title>
        <authorList>
            <person name="Zheng B."/>
        </authorList>
    </citation>
    <scope>NUCLEOTIDE SEQUENCE [LARGE SCALE GENOMIC DNA]</scope>
    <source>
        <strain evidence="3 4">8943</strain>
    </source>
</reference>
<dbReference type="Proteomes" id="UP000242792">
    <property type="component" value="Chromosome"/>
</dbReference>
<evidence type="ECO:0000313" key="3">
    <source>
        <dbReference type="EMBL" id="ARA00012.1"/>
    </source>
</evidence>
<accession>A0A1V0BJG7</accession>
<protein>
    <recommendedName>
        <fullName evidence="2">DUF6651 domain-containing protein</fullName>
    </recommendedName>
</protein>
<proteinExistence type="predicted"/>
<dbReference type="KEGG" id="cke:B5M06_14820"/>
<evidence type="ECO:0000256" key="1">
    <source>
        <dbReference type="SAM" id="Coils"/>
    </source>
</evidence>
<name>A0A1V0BJG7_9BURK</name>
<keyword evidence="1" id="KW-0175">Coiled coil</keyword>
<feature type="coiled-coil region" evidence="1">
    <location>
        <begin position="100"/>
        <end position="127"/>
    </location>
</feature>
<dbReference type="OrthoDB" id="5465243at2"/>
<evidence type="ECO:0000313" key="4">
    <source>
        <dbReference type="Proteomes" id="UP000242792"/>
    </source>
</evidence>
<dbReference type="GeneID" id="83040583"/>
<dbReference type="InterPro" id="IPR046593">
    <property type="entry name" value="DUF6651"/>
</dbReference>
<organism evidence="3 4">
    <name type="scientific">Comamonas kerstersii</name>
    <dbReference type="NCBI Taxonomy" id="225992"/>
    <lineage>
        <taxon>Bacteria</taxon>
        <taxon>Pseudomonadati</taxon>
        <taxon>Pseudomonadota</taxon>
        <taxon>Betaproteobacteria</taxon>
        <taxon>Burkholderiales</taxon>
        <taxon>Comamonadaceae</taxon>
        <taxon>Comamonas</taxon>
    </lineage>
</organism>
<dbReference type="Pfam" id="PF20356">
    <property type="entry name" value="DUF6651"/>
    <property type="match status" value="1"/>
</dbReference>
<feature type="domain" description="DUF6651" evidence="2">
    <location>
        <begin position="109"/>
        <end position="215"/>
    </location>
</feature>
<sequence>MKLKLDAQGHVVVQDGKPVYVTDDGQEVAFDAVETTAAIKRLNGEAKGHRERAEAAEKALKAFEGIDPEAAAKALDTVTKLDQKKLIDAGEVDKVRAEITKNWESKLSEAEKAKQALEQQLHNELIGGNFARSKVIAEKLAIPADLVQAAFGSAFKVENGRVVAYDKNGQAIYSKANPSEPAGFDEALLSLVDAYPNKEHILKGSGASGSGAGSSSAGKTTMTLTEQHMAAKNR</sequence>